<evidence type="ECO:0000256" key="3">
    <source>
        <dbReference type="ARBA" id="ARBA00023242"/>
    </source>
</evidence>
<evidence type="ECO:0000256" key="4">
    <source>
        <dbReference type="SAM" id="MobiDB-lite"/>
    </source>
</evidence>
<protein>
    <submittedName>
        <fullName evidence="6">ANO39-like protein</fullName>
    </submittedName>
</protein>
<reference evidence="6" key="1">
    <citation type="submission" date="2022-11" db="EMBL/GenBank/DDBJ databases">
        <title>Centuries of genome instability and evolution in soft-shell clam transmissible cancer (bioRxiv).</title>
        <authorList>
            <person name="Hart S.F.M."/>
            <person name="Yonemitsu M.A."/>
            <person name="Giersch R.M."/>
            <person name="Beal B.F."/>
            <person name="Arriagada G."/>
            <person name="Davis B.W."/>
            <person name="Ostrander E.A."/>
            <person name="Goff S.P."/>
            <person name="Metzger M.J."/>
        </authorList>
    </citation>
    <scope>NUCLEOTIDE SEQUENCE</scope>
    <source>
        <strain evidence="6">MELC-2E11</strain>
        <tissue evidence="6">Siphon/mantle</tissue>
    </source>
</reference>
<comment type="subcellular location">
    <subcellularLocation>
        <location evidence="1">Nucleus</location>
    </subcellularLocation>
</comment>
<evidence type="ECO:0000313" key="6">
    <source>
        <dbReference type="EMBL" id="WAR22075.1"/>
    </source>
</evidence>
<evidence type="ECO:0000256" key="1">
    <source>
        <dbReference type="ARBA" id="ARBA00004123"/>
    </source>
</evidence>
<feature type="compositionally biased region" description="Basic and acidic residues" evidence="4">
    <location>
        <begin position="155"/>
        <end position="168"/>
    </location>
</feature>
<dbReference type="Gene3D" id="2.60.120.340">
    <property type="entry name" value="Nucleoplasmin core domain"/>
    <property type="match status" value="1"/>
</dbReference>
<feature type="compositionally biased region" description="Acidic residues" evidence="4">
    <location>
        <begin position="175"/>
        <end position="204"/>
    </location>
</feature>
<evidence type="ECO:0000313" key="7">
    <source>
        <dbReference type="Proteomes" id="UP001164746"/>
    </source>
</evidence>
<dbReference type="InterPro" id="IPR036824">
    <property type="entry name" value="Nucleoplasmin_core_dom_sf"/>
</dbReference>
<name>A0ABY7FIR7_MYAAR</name>
<dbReference type="PANTHER" id="PTHR22747:SF18">
    <property type="entry name" value="GEO09167P1-RELATED"/>
    <property type="match status" value="1"/>
</dbReference>
<dbReference type="PANTHER" id="PTHR22747">
    <property type="entry name" value="NUCLEOPLASMIN"/>
    <property type="match status" value="1"/>
</dbReference>
<dbReference type="InterPro" id="IPR024057">
    <property type="entry name" value="Nucleoplasmin_core_dom"/>
</dbReference>
<dbReference type="SUPFAM" id="SSF69203">
    <property type="entry name" value="Nucleoplasmin-like core domain"/>
    <property type="match status" value="1"/>
</dbReference>
<keyword evidence="7" id="KW-1185">Reference proteome</keyword>
<feature type="region of interest" description="Disordered" evidence="4">
    <location>
        <begin position="121"/>
        <end position="241"/>
    </location>
</feature>
<feature type="compositionally biased region" description="Acidic residues" evidence="4">
    <location>
        <begin position="121"/>
        <end position="140"/>
    </location>
</feature>
<evidence type="ECO:0000259" key="5">
    <source>
        <dbReference type="Pfam" id="PF03066"/>
    </source>
</evidence>
<organism evidence="6 7">
    <name type="scientific">Mya arenaria</name>
    <name type="common">Soft-shell clam</name>
    <dbReference type="NCBI Taxonomy" id="6604"/>
    <lineage>
        <taxon>Eukaryota</taxon>
        <taxon>Metazoa</taxon>
        <taxon>Spiralia</taxon>
        <taxon>Lophotrochozoa</taxon>
        <taxon>Mollusca</taxon>
        <taxon>Bivalvia</taxon>
        <taxon>Autobranchia</taxon>
        <taxon>Heteroconchia</taxon>
        <taxon>Euheterodonta</taxon>
        <taxon>Imparidentia</taxon>
        <taxon>Neoheterodontei</taxon>
        <taxon>Myida</taxon>
        <taxon>Myoidea</taxon>
        <taxon>Myidae</taxon>
        <taxon>Mya</taxon>
    </lineage>
</organism>
<gene>
    <name evidence="6" type="ORF">MAR_016049</name>
</gene>
<proteinExistence type="inferred from homology"/>
<evidence type="ECO:0000256" key="2">
    <source>
        <dbReference type="ARBA" id="ARBA00010744"/>
    </source>
</evidence>
<comment type="similarity">
    <text evidence="2">Belongs to the nucleoplasmin family.</text>
</comment>
<feature type="compositionally biased region" description="Basic residues" evidence="4">
    <location>
        <begin position="227"/>
        <end position="241"/>
    </location>
</feature>
<dbReference type="EMBL" id="CP111023">
    <property type="protein sequence ID" value="WAR22075.1"/>
    <property type="molecule type" value="Genomic_DNA"/>
</dbReference>
<feature type="domain" description="Nucleoplasmin core" evidence="5">
    <location>
        <begin position="9"/>
        <end position="116"/>
    </location>
</feature>
<dbReference type="Pfam" id="PF03066">
    <property type="entry name" value="Nucleoplasmin"/>
    <property type="match status" value="1"/>
</dbReference>
<keyword evidence="3" id="KW-0539">Nucleus</keyword>
<dbReference type="Proteomes" id="UP001164746">
    <property type="component" value="Chromosome 12"/>
</dbReference>
<dbReference type="InterPro" id="IPR004301">
    <property type="entry name" value="Nucleoplasmin"/>
</dbReference>
<sequence>MLTDSQEHFWGCELTKDKPTFTWTFEEEDDDDDYLMHTLFLKNAVLGSSAVKGERNLVEIETKNFDKKDVKQALLSLTLGQSDMCNVDVSFGHDTKVIFRLVEGAGPICLGGQQLVEFPPEEMDSQDESALEVTEEDDLSKEESPKSSRKRKAVKGSDKKGKKGKMEESMSSADDSVESDEEDEDDEDDEEDDDDEEDMEEDEEPAKKKKAKKDAKGGKGLKTTKTSPKKAAKKATKKGKK</sequence>
<accession>A0ABY7FIR7</accession>